<sequence length="178" mass="19426">MRTRKKIMRTALALTVGSFMITPITAWSMEASDAPETVTIDSMSKLYGPVEFDHSMHVGYASCQECHHHTTGEVVADPNCARCHNSADENDVVSCSECHEANRFNEKYLKTLEDPKLYHIDKPGLKGAYHLNCVGCHTITSGPTGCVDCHAMTEDGEKMFNTGAFAPAKGTSSSGQKH</sequence>
<keyword evidence="1" id="KW-0813">Transport</keyword>
<dbReference type="CDD" id="cd08168">
    <property type="entry name" value="Cytochrom_C3"/>
    <property type="match status" value="1"/>
</dbReference>
<dbReference type="RefSeq" id="WP_015405250.1">
    <property type="nucleotide sequence ID" value="NC_020304.1"/>
</dbReference>
<dbReference type="STRING" id="1167006.UWK_03037"/>
<feature type="binding site" description="axial binding residue" evidence="6">
    <location>
        <position position="54"/>
    </location>
    <ligand>
        <name>heme c</name>
        <dbReference type="ChEBI" id="CHEBI:61717"/>
        <label>3</label>
    </ligand>
    <ligandPart>
        <name>Fe</name>
        <dbReference type="ChEBI" id="CHEBI:18248"/>
    </ligandPart>
</feature>
<evidence type="ECO:0000313" key="9">
    <source>
        <dbReference type="EMBL" id="AGF79566.1"/>
    </source>
</evidence>
<organism evidence="9 10">
    <name type="scientific">Desulfocapsa sulfexigens (strain DSM 10523 / SB164P1)</name>
    <dbReference type="NCBI Taxonomy" id="1167006"/>
    <lineage>
        <taxon>Bacteria</taxon>
        <taxon>Pseudomonadati</taxon>
        <taxon>Thermodesulfobacteriota</taxon>
        <taxon>Desulfobulbia</taxon>
        <taxon>Desulfobulbales</taxon>
        <taxon>Desulfocapsaceae</taxon>
        <taxon>Desulfocapsa</taxon>
    </lineage>
</organism>
<feature type="chain" id="PRO_5004016348" evidence="7">
    <location>
        <begin position="27"/>
        <end position="178"/>
    </location>
</feature>
<proteinExistence type="predicted"/>
<evidence type="ECO:0000256" key="7">
    <source>
        <dbReference type="SAM" id="SignalP"/>
    </source>
</evidence>
<name>M1PTB4_DESSD</name>
<gene>
    <name evidence="9" type="ordered locus">UWK_03037</name>
</gene>
<keyword evidence="10" id="KW-1185">Reference proteome</keyword>
<feature type="binding site" description="axial binding residue" evidence="6">
    <location>
        <position position="137"/>
    </location>
    <ligand>
        <name>heme c</name>
        <dbReference type="ChEBI" id="CHEBI:61717"/>
        <label>4</label>
    </ligand>
    <ligandPart>
        <name>Fe</name>
        <dbReference type="ChEBI" id="CHEBI:18248"/>
    </ligandPart>
</feature>
<evidence type="ECO:0000256" key="5">
    <source>
        <dbReference type="ARBA" id="ARBA00023004"/>
    </source>
</evidence>
<feature type="signal peptide" evidence="7">
    <location>
        <begin position="1"/>
        <end position="26"/>
    </location>
</feature>
<evidence type="ECO:0000256" key="6">
    <source>
        <dbReference type="PIRSR" id="PIRSR602322-1"/>
    </source>
</evidence>
<dbReference type="HOGENOM" id="CLU_1530414_0_0_7"/>
<evidence type="ECO:0000256" key="1">
    <source>
        <dbReference type="ARBA" id="ARBA00022448"/>
    </source>
</evidence>
<dbReference type="Gene3D" id="3.90.10.10">
    <property type="entry name" value="Cytochrome C3"/>
    <property type="match status" value="1"/>
</dbReference>
<feature type="binding site" description="axial binding residue" evidence="6">
    <location>
        <position position="83"/>
    </location>
    <ligand>
        <name>heme c</name>
        <dbReference type="ChEBI" id="CHEBI:61717"/>
        <label>1</label>
    </ligand>
    <ligandPart>
        <name>Fe</name>
        <dbReference type="ChEBI" id="CHEBI:18248"/>
    </ligandPart>
</feature>
<feature type="binding site" description="axial binding residue" evidence="6">
    <location>
        <position position="149"/>
    </location>
    <ligand>
        <name>heme c</name>
        <dbReference type="ChEBI" id="CHEBI:61717"/>
        <label>1</label>
    </ligand>
    <ligandPart>
        <name>Fe</name>
        <dbReference type="ChEBI" id="CHEBI:18248"/>
    </ligandPart>
</feature>
<dbReference type="GO" id="GO:0020037">
    <property type="term" value="F:heme binding"/>
    <property type="evidence" value="ECO:0007669"/>
    <property type="project" value="InterPro"/>
</dbReference>
<dbReference type="SUPFAM" id="SSF48695">
    <property type="entry name" value="Multiheme cytochromes"/>
    <property type="match status" value="1"/>
</dbReference>
<dbReference type="InterPro" id="IPR020942">
    <property type="entry name" value="Cyt_c_III_dom"/>
</dbReference>
<dbReference type="Pfam" id="PF02085">
    <property type="entry name" value="Cytochrom_CIII"/>
    <property type="match status" value="1"/>
</dbReference>
<reference evidence="10" key="1">
    <citation type="journal article" date="2013" name="Stand. Genomic Sci.">
        <title>Complete genome sequence of Desulfocapsa sulfexigens, a marine deltaproteobacterium specialized in disproportionating inorganic sulfur compounds.</title>
        <authorList>
            <person name="Finster K.W."/>
            <person name="Kjeldsen K.U."/>
            <person name="Kube M."/>
            <person name="Reinhardt R."/>
            <person name="Mussmann M."/>
            <person name="Amann R."/>
            <person name="Schreiber L."/>
        </authorList>
    </citation>
    <scope>NUCLEOTIDE SEQUENCE [LARGE SCALE GENOMIC DNA]</scope>
    <source>
        <strain evidence="10">DSM 10523 / SB164P1</strain>
    </source>
</reference>
<dbReference type="EMBL" id="CP003985">
    <property type="protein sequence ID" value="AGF79566.1"/>
    <property type="molecule type" value="Genomic_DNA"/>
</dbReference>
<dbReference type="AlphaFoldDB" id="M1PTB4"/>
<evidence type="ECO:0000256" key="4">
    <source>
        <dbReference type="ARBA" id="ARBA00022982"/>
    </source>
</evidence>
<dbReference type="PATRIC" id="fig|1167006.5.peg.3279"/>
<evidence type="ECO:0000259" key="8">
    <source>
        <dbReference type="Pfam" id="PF02085"/>
    </source>
</evidence>
<evidence type="ECO:0000313" key="10">
    <source>
        <dbReference type="Proteomes" id="UP000011721"/>
    </source>
</evidence>
<keyword evidence="5 6" id="KW-0408">Iron</keyword>
<keyword evidence="4" id="KW-0249">Electron transport</keyword>
<feature type="binding site" description="covalent" evidence="6">
    <location>
        <position position="67"/>
    </location>
    <ligand>
        <name>heme c</name>
        <dbReference type="ChEBI" id="CHEBI:61717"/>
        <label>1</label>
    </ligand>
</feature>
<evidence type="ECO:0000256" key="2">
    <source>
        <dbReference type="ARBA" id="ARBA00022617"/>
    </source>
</evidence>
<feature type="binding site" description="axial binding residue" evidence="6">
    <location>
        <position position="150"/>
    </location>
    <ligand>
        <name>heme c</name>
        <dbReference type="ChEBI" id="CHEBI:61717"/>
        <label>1</label>
    </ligand>
    <ligandPart>
        <name>Fe</name>
        <dbReference type="ChEBI" id="CHEBI:18248"/>
    </ligandPart>
</feature>
<keyword evidence="7" id="KW-0732">Signal</keyword>
<keyword evidence="3 6" id="KW-0479">Metal-binding</keyword>
<feature type="binding site" description="axial binding residue" evidence="6">
    <location>
        <position position="66"/>
    </location>
    <ligand>
        <name>heme c</name>
        <dbReference type="ChEBI" id="CHEBI:61717"/>
        <label>1</label>
    </ligand>
    <ligandPart>
        <name>Fe</name>
        <dbReference type="ChEBI" id="CHEBI:18248"/>
    </ligandPart>
</feature>
<dbReference type="eggNOG" id="ENOG5033I2G">
    <property type="taxonomic scope" value="Bacteria"/>
</dbReference>
<dbReference type="GO" id="GO:0046872">
    <property type="term" value="F:metal ion binding"/>
    <property type="evidence" value="ECO:0007669"/>
    <property type="project" value="UniProtKB-KW"/>
</dbReference>
<dbReference type="Proteomes" id="UP000011721">
    <property type="component" value="Chromosome"/>
</dbReference>
<feature type="binding site" description="axial binding residue" evidence="6">
    <location>
        <position position="146"/>
    </location>
    <ligand>
        <name>heme c</name>
        <dbReference type="ChEBI" id="CHEBI:61717"/>
        <label>1</label>
    </ligand>
    <ligandPart>
        <name>Fe</name>
        <dbReference type="ChEBI" id="CHEBI:18248"/>
    </ligandPart>
</feature>
<feature type="domain" description="Class III cytochrome C" evidence="8">
    <location>
        <begin position="43"/>
        <end position="89"/>
    </location>
</feature>
<dbReference type="InterPro" id="IPR036280">
    <property type="entry name" value="Multihaem_cyt_sf"/>
</dbReference>
<comment type="cofactor">
    <cofactor evidence="6">
        <name>heme c</name>
        <dbReference type="ChEBI" id="CHEBI:61717"/>
    </cofactor>
    <text evidence="6">Binds 4 heme c groups covalently per monomer.</text>
</comment>
<accession>M1PTB4</accession>
<feature type="binding site" description="covalent" evidence="6">
    <location>
        <position position="136"/>
    </location>
    <ligand>
        <name>heme c</name>
        <dbReference type="ChEBI" id="CHEBI:61717"/>
        <label>4</label>
    </ligand>
</feature>
<protein>
    <submittedName>
        <fullName evidence="9">Class III cytochrome C family protein</fullName>
    </submittedName>
</protein>
<dbReference type="KEGG" id="dsf:UWK_03037"/>
<keyword evidence="2 6" id="KW-0349">Heme</keyword>
<dbReference type="OrthoDB" id="9807368at2"/>
<feature type="binding site" description="axial binding residue" evidence="6">
    <location>
        <position position="68"/>
    </location>
    <ligand>
        <name>heme c</name>
        <dbReference type="ChEBI" id="CHEBI:61717"/>
        <label>1</label>
    </ligand>
    <ligandPart>
        <name>Fe</name>
        <dbReference type="ChEBI" id="CHEBI:18248"/>
    </ligandPart>
</feature>
<dbReference type="InterPro" id="IPR002322">
    <property type="entry name" value="Cyt_c_III"/>
</dbReference>
<dbReference type="PRINTS" id="PR00609">
    <property type="entry name" value="CYTOCHROMEC3"/>
</dbReference>
<feature type="binding site" description="covalent" evidence="6">
    <location>
        <position position="133"/>
    </location>
    <ligand>
        <name>heme c</name>
        <dbReference type="ChEBI" id="CHEBI:61717"/>
        <label>4</label>
    </ligand>
</feature>
<feature type="binding site" description="axial binding residue" evidence="6">
    <location>
        <position position="63"/>
    </location>
    <ligand>
        <name>heme c</name>
        <dbReference type="ChEBI" id="CHEBI:61717"/>
        <label>1</label>
    </ligand>
    <ligandPart>
        <name>Fe</name>
        <dbReference type="ChEBI" id="CHEBI:18248"/>
    </ligandPart>
</feature>
<evidence type="ECO:0000256" key="3">
    <source>
        <dbReference type="ARBA" id="ARBA00022723"/>
    </source>
</evidence>
<feature type="binding site" description="axial binding residue" evidence="6">
    <location>
        <position position="57"/>
    </location>
    <ligand>
        <name>heme c</name>
        <dbReference type="ChEBI" id="CHEBI:61717"/>
        <label>1</label>
    </ligand>
    <ligandPart>
        <name>Fe</name>
        <dbReference type="ChEBI" id="CHEBI:18248"/>
    </ligandPart>
</feature>
<dbReference type="GO" id="GO:0009055">
    <property type="term" value="F:electron transfer activity"/>
    <property type="evidence" value="ECO:0007669"/>
    <property type="project" value="InterPro"/>
</dbReference>